<keyword evidence="3" id="KW-0812">Transmembrane</keyword>
<dbReference type="InterPro" id="IPR000160">
    <property type="entry name" value="GGDEF_dom"/>
</dbReference>
<dbReference type="SMART" id="SM00065">
    <property type="entry name" value="GAF"/>
    <property type="match status" value="1"/>
</dbReference>
<dbReference type="SUPFAM" id="SSF53850">
    <property type="entry name" value="Periplasmic binding protein-like II"/>
    <property type="match status" value="1"/>
</dbReference>
<dbReference type="InterPro" id="IPR050469">
    <property type="entry name" value="Diguanylate_Cyclase"/>
</dbReference>
<proteinExistence type="predicted"/>
<evidence type="ECO:0000313" key="5">
    <source>
        <dbReference type="EMBL" id="OSM05048.1"/>
    </source>
</evidence>
<sequence>MLAKRGVNQALTQWKPTADYLTEKIPHATFELIPLGFDEVTPKVSAGEIDFLITNPSMYVEMETLFGVSRLATLKNLGPDGRALTVFGGVIFTKANRSDIHTIADLKKINAFMAVKENSLGGFQVAWHELTKYGIDPYTDFKRLIFRSKHDSVVLAVGRGDVDAGTVRTDTLERMHAEGKINIDDFKVIGSGYGEKIQEFPYKVSTVLMPEWPFAKLDHTPDKISQEVTVALLEMQPDSYAAKFGKNAGWTVPLNYQPVRSLMQDLRIGPFRDFGKPSLKRLMTEYWRWITGFTVFLTFLIWLLSYIIKINRRISASEKKLTVEVNERISAEKQLAERGEALRAEVIRNTASLQHLEKIRKFHELTSLLITTLNPKALLQKALDRVVELSECQIGGIFLYDEKSQQVRPYVFHGVSAKSMSAVGLGESLPAQVIADRKPRHIRTLPNECALTVDFGLWKSCPKELLMLPMLSKESALGMITLGSINGFAQEDIEVLSHMADQISIMLENALANEEMERLSTIDSLTGLYNRRQLNEFLDREVKKALRHHHNIGLLVMDVDHFKKINDDFGHPEGDVVLVAVAEALRETAREIDILGRFGGEEFVAILPSTDLAGAKALGEKMRDAIANLDLSPHCTRPVTISIGVTALWEANAKSVQQLVKQADQALYTAKATGRNRCCVAASDGVQ</sequence>
<dbReference type="GO" id="GO:0005886">
    <property type="term" value="C:plasma membrane"/>
    <property type="evidence" value="ECO:0007669"/>
    <property type="project" value="TreeGrafter"/>
</dbReference>
<dbReference type="FunFam" id="3.30.70.270:FF:000001">
    <property type="entry name" value="Diguanylate cyclase domain protein"/>
    <property type="match status" value="1"/>
</dbReference>
<keyword evidence="6" id="KW-1185">Reference proteome</keyword>
<keyword evidence="3" id="KW-1133">Transmembrane helix</keyword>
<feature type="domain" description="GGDEF" evidence="4">
    <location>
        <begin position="550"/>
        <end position="683"/>
    </location>
</feature>
<dbReference type="EC" id="2.7.7.65" evidence="1"/>
<evidence type="ECO:0000256" key="3">
    <source>
        <dbReference type="SAM" id="Phobius"/>
    </source>
</evidence>
<evidence type="ECO:0000256" key="1">
    <source>
        <dbReference type="ARBA" id="ARBA00012528"/>
    </source>
</evidence>
<reference evidence="5 6" key="1">
    <citation type="journal article" date="2016" name="BMC Genomics">
        <title>Combined genomic and structural analyses of a cultured magnetotactic bacterium reveals its niche adaptation to a dynamic environment.</title>
        <authorList>
            <person name="Araujo A.C."/>
            <person name="Morillo V."/>
            <person name="Cypriano J."/>
            <person name="Teixeira L.C."/>
            <person name="Leao P."/>
            <person name="Lyra S."/>
            <person name="Almeida L.G."/>
            <person name="Bazylinski D.A."/>
            <person name="Vasconcellos A.T."/>
            <person name="Abreu F."/>
            <person name="Lins U."/>
        </authorList>
    </citation>
    <scope>NUCLEOTIDE SEQUENCE [LARGE SCALE GENOMIC DNA]</scope>
    <source>
        <strain evidence="5 6">IT-1</strain>
    </source>
</reference>
<gene>
    <name evidence="5" type="ORF">MAIT1_03180</name>
</gene>
<dbReference type="Proteomes" id="UP000194003">
    <property type="component" value="Unassembled WGS sequence"/>
</dbReference>
<dbReference type="InterPro" id="IPR029016">
    <property type="entry name" value="GAF-like_dom_sf"/>
</dbReference>
<dbReference type="InterPro" id="IPR029787">
    <property type="entry name" value="Nucleotide_cyclase"/>
</dbReference>
<dbReference type="NCBIfam" id="TIGR00254">
    <property type="entry name" value="GGDEF"/>
    <property type="match status" value="1"/>
</dbReference>
<dbReference type="Pfam" id="PF12974">
    <property type="entry name" value="Phosphonate-bd"/>
    <property type="match status" value="1"/>
</dbReference>
<dbReference type="Gene3D" id="3.40.190.10">
    <property type="entry name" value="Periplasmic binding protein-like II"/>
    <property type="match status" value="2"/>
</dbReference>
<name>A0A1Y2K6R8_9PROT</name>
<dbReference type="Pfam" id="PF00990">
    <property type="entry name" value="GGDEF"/>
    <property type="match status" value="1"/>
</dbReference>
<dbReference type="CDD" id="cd01949">
    <property type="entry name" value="GGDEF"/>
    <property type="match status" value="1"/>
</dbReference>
<dbReference type="GO" id="GO:1902201">
    <property type="term" value="P:negative regulation of bacterial-type flagellum-dependent cell motility"/>
    <property type="evidence" value="ECO:0007669"/>
    <property type="project" value="TreeGrafter"/>
</dbReference>
<dbReference type="Pfam" id="PF13185">
    <property type="entry name" value="GAF_2"/>
    <property type="match status" value="1"/>
</dbReference>
<dbReference type="SMART" id="SM00267">
    <property type="entry name" value="GGDEF"/>
    <property type="match status" value="1"/>
</dbReference>
<dbReference type="EMBL" id="LVJN01000018">
    <property type="protein sequence ID" value="OSM05048.1"/>
    <property type="molecule type" value="Genomic_DNA"/>
</dbReference>
<dbReference type="InterPro" id="IPR003018">
    <property type="entry name" value="GAF"/>
</dbReference>
<evidence type="ECO:0000256" key="2">
    <source>
        <dbReference type="ARBA" id="ARBA00034247"/>
    </source>
</evidence>
<dbReference type="STRING" id="1434232.MAIT1_03180"/>
<protein>
    <recommendedName>
        <fullName evidence="1">diguanylate cyclase</fullName>
        <ecNumber evidence="1">2.7.7.65</ecNumber>
    </recommendedName>
</protein>
<accession>A0A1Y2K6R8</accession>
<keyword evidence="3" id="KW-0472">Membrane</keyword>
<dbReference type="PANTHER" id="PTHR45138">
    <property type="entry name" value="REGULATORY COMPONENTS OF SENSORY TRANSDUCTION SYSTEM"/>
    <property type="match status" value="1"/>
</dbReference>
<organism evidence="5 6">
    <name type="scientific">Magnetofaba australis IT-1</name>
    <dbReference type="NCBI Taxonomy" id="1434232"/>
    <lineage>
        <taxon>Bacteria</taxon>
        <taxon>Pseudomonadati</taxon>
        <taxon>Pseudomonadota</taxon>
        <taxon>Magnetococcia</taxon>
        <taxon>Magnetococcales</taxon>
        <taxon>Magnetococcaceae</taxon>
        <taxon>Magnetofaba</taxon>
    </lineage>
</organism>
<dbReference type="Gene3D" id="3.30.70.270">
    <property type="match status" value="1"/>
</dbReference>
<dbReference type="InterPro" id="IPR043128">
    <property type="entry name" value="Rev_trsase/Diguanyl_cyclase"/>
</dbReference>
<feature type="transmembrane region" description="Helical" evidence="3">
    <location>
        <begin position="286"/>
        <end position="308"/>
    </location>
</feature>
<dbReference type="GO" id="GO:0052621">
    <property type="term" value="F:diguanylate cyclase activity"/>
    <property type="evidence" value="ECO:0007669"/>
    <property type="project" value="UniProtKB-EC"/>
</dbReference>
<comment type="caution">
    <text evidence="5">The sequence shown here is derived from an EMBL/GenBank/DDBJ whole genome shotgun (WGS) entry which is preliminary data.</text>
</comment>
<evidence type="ECO:0000259" key="4">
    <source>
        <dbReference type="PROSITE" id="PS50887"/>
    </source>
</evidence>
<dbReference type="AlphaFoldDB" id="A0A1Y2K6R8"/>
<dbReference type="PANTHER" id="PTHR45138:SF9">
    <property type="entry name" value="DIGUANYLATE CYCLASE DGCM-RELATED"/>
    <property type="match status" value="1"/>
</dbReference>
<evidence type="ECO:0000313" key="6">
    <source>
        <dbReference type="Proteomes" id="UP000194003"/>
    </source>
</evidence>
<dbReference type="GO" id="GO:0043709">
    <property type="term" value="P:cell adhesion involved in single-species biofilm formation"/>
    <property type="evidence" value="ECO:0007669"/>
    <property type="project" value="TreeGrafter"/>
</dbReference>
<dbReference type="PROSITE" id="PS50887">
    <property type="entry name" value="GGDEF"/>
    <property type="match status" value="1"/>
</dbReference>
<dbReference type="SUPFAM" id="SSF55781">
    <property type="entry name" value="GAF domain-like"/>
    <property type="match status" value="1"/>
</dbReference>
<dbReference type="SUPFAM" id="SSF55073">
    <property type="entry name" value="Nucleotide cyclase"/>
    <property type="match status" value="1"/>
</dbReference>
<comment type="catalytic activity">
    <reaction evidence="2">
        <text>2 GTP = 3',3'-c-di-GMP + 2 diphosphate</text>
        <dbReference type="Rhea" id="RHEA:24898"/>
        <dbReference type="ChEBI" id="CHEBI:33019"/>
        <dbReference type="ChEBI" id="CHEBI:37565"/>
        <dbReference type="ChEBI" id="CHEBI:58805"/>
        <dbReference type="EC" id="2.7.7.65"/>
    </reaction>
</comment>
<dbReference type="Gene3D" id="3.30.450.40">
    <property type="match status" value="1"/>
</dbReference>